<feature type="domain" description="Centromere protein J C-terminal" evidence="3">
    <location>
        <begin position="90"/>
        <end position="118"/>
    </location>
</feature>
<dbReference type="GeneID" id="104946111"/>
<organism evidence="4 5">
    <name type="scientific">Notothenia coriiceps</name>
    <name type="common">black rockcod</name>
    <dbReference type="NCBI Taxonomy" id="8208"/>
    <lineage>
        <taxon>Eukaryota</taxon>
        <taxon>Metazoa</taxon>
        <taxon>Chordata</taxon>
        <taxon>Craniata</taxon>
        <taxon>Vertebrata</taxon>
        <taxon>Euteleostomi</taxon>
        <taxon>Actinopterygii</taxon>
        <taxon>Neopterygii</taxon>
        <taxon>Teleostei</taxon>
        <taxon>Neoteleostei</taxon>
        <taxon>Acanthomorphata</taxon>
        <taxon>Eupercaria</taxon>
        <taxon>Perciformes</taxon>
        <taxon>Notothenioidei</taxon>
        <taxon>Nototheniidae</taxon>
        <taxon>Notothenia</taxon>
    </lineage>
</organism>
<dbReference type="GO" id="GO:0060271">
    <property type="term" value="P:cilium assembly"/>
    <property type="evidence" value="ECO:0007669"/>
    <property type="project" value="TreeGrafter"/>
</dbReference>
<reference evidence="5" key="1">
    <citation type="submission" date="2025-08" db="UniProtKB">
        <authorList>
            <consortium name="RefSeq"/>
        </authorList>
    </citation>
    <scope>IDENTIFICATION</scope>
    <source>
        <tissue evidence="5">Muscle</tissue>
    </source>
</reference>
<dbReference type="GO" id="GO:0005814">
    <property type="term" value="C:centriole"/>
    <property type="evidence" value="ECO:0007669"/>
    <property type="project" value="TreeGrafter"/>
</dbReference>
<dbReference type="InterPro" id="IPR009852">
    <property type="entry name" value="CENPJ_C_dom"/>
</dbReference>
<evidence type="ECO:0000256" key="2">
    <source>
        <dbReference type="SAM" id="MobiDB-lite"/>
    </source>
</evidence>
<dbReference type="InterPro" id="IPR047002">
    <property type="entry name" value="Tcp10_C_sf"/>
</dbReference>
<dbReference type="GO" id="GO:0061511">
    <property type="term" value="P:centriole elongation"/>
    <property type="evidence" value="ECO:0007669"/>
    <property type="project" value="TreeGrafter"/>
</dbReference>
<accession>A0A6I9N7Y3</accession>
<feature type="domain" description="Centromere protein J C-terminal" evidence="3">
    <location>
        <begin position="19"/>
        <end position="50"/>
    </location>
</feature>
<dbReference type="Pfam" id="PF07202">
    <property type="entry name" value="Tcp10_C"/>
    <property type="match status" value="2"/>
</dbReference>
<gene>
    <name evidence="5" type="primary">LOC104946111</name>
</gene>
<dbReference type="AlphaFoldDB" id="A0A6I9N7Y3"/>
<dbReference type="GO" id="GO:0015631">
    <property type="term" value="F:tubulin binding"/>
    <property type="evidence" value="ECO:0007669"/>
    <property type="project" value="TreeGrafter"/>
</dbReference>
<evidence type="ECO:0000256" key="1">
    <source>
        <dbReference type="ARBA" id="ARBA00005627"/>
    </source>
</evidence>
<evidence type="ECO:0000313" key="4">
    <source>
        <dbReference type="Proteomes" id="UP000504611"/>
    </source>
</evidence>
<sequence>MQSLPQEPECSEAHEPESDQVITHPDGKTETVLAGGDRLFVFPNGTKKEVSADGLTVKVTFFNRDTKEVTADQRVIYYYAEAQTSHITYPDGIEVLHFPNNQTEKLFPDGRKEITFPDQTVKNLFPNGREESVLTDGTVIQVNSKDQETDTVTIKGTSQQQPAAAIDMMMIKCAVFRNIHAKYIGIQINIE</sequence>
<keyword evidence="4" id="KW-1185">Reference proteome</keyword>
<feature type="region of interest" description="Disordered" evidence="2">
    <location>
        <begin position="1"/>
        <end position="27"/>
    </location>
</feature>
<dbReference type="InterPro" id="IPR026581">
    <property type="entry name" value="TCP10L/CENPJ"/>
</dbReference>
<proteinExistence type="inferred from homology"/>
<dbReference type="Proteomes" id="UP000504611">
    <property type="component" value="Unplaced"/>
</dbReference>
<dbReference type="PANTHER" id="PTHR10331:SF27">
    <property type="entry name" value="CENTROMERE PROTEIN J"/>
    <property type="match status" value="1"/>
</dbReference>
<dbReference type="RefSeq" id="XP_010770175.1">
    <property type="nucleotide sequence ID" value="XM_010771873.1"/>
</dbReference>
<dbReference type="OrthoDB" id="10252174at2759"/>
<name>A0A6I9N7Y3_9TELE</name>
<evidence type="ECO:0000259" key="3">
    <source>
        <dbReference type="Pfam" id="PF07202"/>
    </source>
</evidence>
<comment type="similarity">
    <text evidence="1">Belongs to the TCP10 family.</text>
</comment>
<dbReference type="GO" id="GO:0005813">
    <property type="term" value="C:centrosome"/>
    <property type="evidence" value="ECO:0007669"/>
    <property type="project" value="TreeGrafter"/>
</dbReference>
<dbReference type="KEGG" id="ncc:104946111"/>
<dbReference type="PANTHER" id="PTHR10331">
    <property type="entry name" value="T COMPLEX PROTEIN 10"/>
    <property type="match status" value="1"/>
</dbReference>
<evidence type="ECO:0000313" key="5">
    <source>
        <dbReference type="RefSeq" id="XP_010770175.1"/>
    </source>
</evidence>
<dbReference type="Gene3D" id="2.60.450.20">
    <property type="match status" value="1"/>
</dbReference>
<protein>
    <submittedName>
        <fullName evidence="5">Centromere protein J-like</fullName>
    </submittedName>
</protein>